<feature type="domain" description="NmrA-like" evidence="1">
    <location>
        <begin position="4"/>
        <end position="82"/>
    </location>
</feature>
<protein>
    <submittedName>
        <fullName evidence="2">NAD-binding protein</fullName>
    </submittedName>
</protein>
<gene>
    <name evidence="2" type="ORF">Moror_4272</name>
</gene>
<proteinExistence type="predicted"/>
<dbReference type="SUPFAM" id="SSF51735">
    <property type="entry name" value="NAD(P)-binding Rossmann-fold domains"/>
    <property type="match status" value="1"/>
</dbReference>
<evidence type="ECO:0000259" key="1">
    <source>
        <dbReference type="Pfam" id="PF05368"/>
    </source>
</evidence>
<evidence type="ECO:0000313" key="3">
    <source>
        <dbReference type="Proteomes" id="UP000017559"/>
    </source>
</evidence>
<organism evidence="2 3">
    <name type="scientific">Moniliophthora roreri (strain MCA 2997)</name>
    <name type="common">Cocoa frosty pod rot fungus</name>
    <name type="synonym">Crinipellis roreri</name>
    <dbReference type="NCBI Taxonomy" id="1381753"/>
    <lineage>
        <taxon>Eukaryota</taxon>
        <taxon>Fungi</taxon>
        <taxon>Dikarya</taxon>
        <taxon>Basidiomycota</taxon>
        <taxon>Agaricomycotina</taxon>
        <taxon>Agaricomycetes</taxon>
        <taxon>Agaricomycetidae</taxon>
        <taxon>Agaricales</taxon>
        <taxon>Marasmiineae</taxon>
        <taxon>Marasmiaceae</taxon>
        <taxon>Moniliophthora</taxon>
    </lineage>
</organism>
<accession>V2X9Z4</accession>
<dbReference type="PANTHER" id="PTHR48079:SF6">
    <property type="entry name" value="NAD(P)-BINDING DOMAIN-CONTAINING PROTEIN-RELATED"/>
    <property type="match status" value="1"/>
</dbReference>
<comment type="caution">
    <text evidence="2">The sequence shown here is derived from an EMBL/GenBank/DDBJ whole genome shotgun (WGS) entry which is preliminary data.</text>
</comment>
<dbReference type="STRING" id="1381753.V2X9Z4"/>
<dbReference type="InterPro" id="IPR036291">
    <property type="entry name" value="NAD(P)-bd_dom_sf"/>
</dbReference>
<dbReference type="Gene3D" id="3.40.50.720">
    <property type="entry name" value="NAD(P)-binding Rossmann-like Domain"/>
    <property type="match status" value="1"/>
</dbReference>
<dbReference type="GO" id="GO:0005737">
    <property type="term" value="C:cytoplasm"/>
    <property type="evidence" value="ECO:0007669"/>
    <property type="project" value="TreeGrafter"/>
</dbReference>
<evidence type="ECO:0000313" key="2">
    <source>
        <dbReference type="EMBL" id="ESK90567.1"/>
    </source>
</evidence>
<dbReference type="KEGG" id="mrr:Moror_4272"/>
<dbReference type="OrthoDB" id="10262413at2759"/>
<name>V2X9Z4_MONRO</name>
<dbReference type="HOGENOM" id="CLU_007383_12_1_1"/>
<dbReference type="Proteomes" id="UP000017559">
    <property type="component" value="Unassembled WGS sequence"/>
</dbReference>
<dbReference type="Pfam" id="PF05368">
    <property type="entry name" value="NmrA"/>
    <property type="match status" value="1"/>
</dbReference>
<keyword evidence="3" id="KW-1185">Reference proteome</keyword>
<dbReference type="AlphaFoldDB" id="V2X9Z4"/>
<dbReference type="GO" id="GO:0004029">
    <property type="term" value="F:aldehyde dehydrogenase (NAD+) activity"/>
    <property type="evidence" value="ECO:0007669"/>
    <property type="project" value="TreeGrafter"/>
</dbReference>
<dbReference type="InterPro" id="IPR051783">
    <property type="entry name" value="NAD(P)-dependent_oxidoreduct"/>
</dbReference>
<dbReference type="PANTHER" id="PTHR48079">
    <property type="entry name" value="PROTEIN YEEZ"/>
    <property type="match status" value="1"/>
</dbReference>
<reference evidence="2 3" key="1">
    <citation type="journal article" date="2014" name="BMC Genomics">
        <title>Genome and secretome analysis of the hemibiotrophic fungal pathogen, Moniliophthora roreri, which causes frosty pod rot disease of cacao: mechanisms of the biotrophic and necrotrophic phases.</title>
        <authorList>
            <person name="Meinhardt L.W."/>
            <person name="Costa G.G.L."/>
            <person name="Thomazella D.P.T."/>
            <person name="Teixeira P.J.P.L."/>
            <person name="Carazzolle M.F."/>
            <person name="Schuster S.C."/>
            <person name="Carlson J.E."/>
            <person name="Guiltinan M.J."/>
            <person name="Mieczkowski P."/>
            <person name="Farmer A."/>
            <person name="Ramaraj T."/>
            <person name="Crozier J."/>
            <person name="Davis R.E."/>
            <person name="Shao J."/>
            <person name="Melnick R.L."/>
            <person name="Pereira G.A.G."/>
            <person name="Bailey B.A."/>
        </authorList>
    </citation>
    <scope>NUCLEOTIDE SEQUENCE [LARGE SCALE GENOMIC DNA]</scope>
    <source>
        <strain evidence="2 3">MCA 2997</strain>
    </source>
</reference>
<sequence>MSSKTTVLITGATGYVGGSLLSHLLKRQDASSFEFRALVRSSDKAEKLKAFGVVPVLGSHSDKELMISAASEVDVVIAMADSDDLEAAEATLAGLKKHYEKTGKRSILIHTSGIANIGDNTDGNQTSDNIYADDDVEKIDRIPATNLHRHVDVRIAAADDEGYVRTYIVIPSAVYTPAQNVFVDAGISNPAVSIFNSLVPIAIQRGQGFTIGAGVNVCPCVHIDELVDIYERLLNSVLKDADKTPHGRAGYHFAASDEFRMGDVYEGIAKALFELGKAKSPELTQLTKEERERYLGPYATAFSSNQRCRSNNARKLGWKPTKTTKDFLATIRGEVKYRLKNVV</sequence>
<dbReference type="EMBL" id="AWSO01000434">
    <property type="protein sequence ID" value="ESK90567.1"/>
    <property type="molecule type" value="Genomic_DNA"/>
</dbReference>
<dbReference type="InterPro" id="IPR008030">
    <property type="entry name" value="NmrA-like"/>
</dbReference>